<dbReference type="AlphaFoldDB" id="A0AA48L9C2"/>
<dbReference type="PANTHER" id="PTHR10122">
    <property type="entry name" value="CYTOCHROME C OXIDASE SUBUNIT 5B, MITOCHONDRIAL"/>
    <property type="match status" value="1"/>
</dbReference>
<evidence type="ECO:0000256" key="5">
    <source>
        <dbReference type="ARBA" id="ARBA00022833"/>
    </source>
</evidence>
<dbReference type="CDD" id="cd00924">
    <property type="entry name" value="Cyt_c_Oxidase_Vb"/>
    <property type="match status" value="1"/>
</dbReference>
<dbReference type="Pfam" id="PF01215">
    <property type="entry name" value="COX5B"/>
    <property type="match status" value="1"/>
</dbReference>
<feature type="binding site" evidence="11">
    <location>
        <position position="131"/>
    </location>
    <ligand>
        <name>Zn(2+)</name>
        <dbReference type="ChEBI" id="CHEBI:29105"/>
    </ligand>
</feature>
<proteinExistence type="inferred from homology"/>
<dbReference type="GO" id="GO:0005743">
    <property type="term" value="C:mitochondrial inner membrane"/>
    <property type="evidence" value="ECO:0007669"/>
    <property type="project" value="UniProtKB-SubCell"/>
</dbReference>
<dbReference type="Proteomes" id="UP001233271">
    <property type="component" value="Chromosome 7a"/>
</dbReference>
<sequence>MVALLRSFRAVARPALALPKVQVARAFSASALRSAGAGPPQLIGDGVKAGEVPTDRQQATGIERFELIGKAEGVDVFDMAPLPSDRIGTLQNPIEVLSFYPERHVGCTGSPADSHETVWLHVTKELKNHRCPECGSVYTLNFEPNADYESHHH</sequence>
<name>A0AA48L9C2_9TREE</name>
<dbReference type="Gene3D" id="2.60.11.10">
    <property type="entry name" value="Cytochrome c oxidase, subunit Vb"/>
    <property type="match status" value="1"/>
</dbReference>
<dbReference type="SUPFAM" id="SSF57802">
    <property type="entry name" value="Rubredoxin-like"/>
    <property type="match status" value="1"/>
</dbReference>
<dbReference type="FunFam" id="2.60.11.10:FF:000003">
    <property type="entry name" value="Cytochrome c oxidase subunit IV"/>
    <property type="match status" value="1"/>
</dbReference>
<protein>
    <recommendedName>
        <fullName evidence="10">Cytochrome c oxidase subunit 4, mitochondrial</fullName>
    </recommendedName>
    <alternativeName>
        <fullName evidence="9">Cytochrome c oxidase polypeptide IV</fullName>
    </alternativeName>
</protein>
<feature type="binding site" evidence="11">
    <location>
        <position position="134"/>
    </location>
    <ligand>
        <name>Zn(2+)</name>
        <dbReference type="ChEBI" id="CHEBI:29105"/>
    </ligand>
</feature>
<dbReference type="PROSITE" id="PS51359">
    <property type="entry name" value="COX5B_2"/>
    <property type="match status" value="1"/>
</dbReference>
<reference evidence="12" key="1">
    <citation type="journal article" date="2023" name="BMC Genomics">
        <title>Chromosome-level genome assemblies of Cutaneotrichosporon spp. (Trichosporonales, Basidiomycota) reveal imbalanced evolution between nucleotide sequences and chromosome synteny.</title>
        <authorList>
            <person name="Kobayashi Y."/>
            <person name="Kayamori A."/>
            <person name="Aoki K."/>
            <person name="Shiwa Y."/>
            <person name="Matsutani M."/>
            <person name="Fujita N."/>
            <person name="Sugita T."/>
            <person name="Iwasaki W."/>
            <person name="Tanaka N."/>
            <person name="Takashima M."/>
        </authorList>
    </citation>
    <scope>NUCLEOTIDE SEQUENCE</scope>
    <source>
        <strain evidence="12">HIS019</strain>
    </source>
</reference>
<keyword evidence="5 11" id="KW-0862">Zinc</keyword>
<comment type="similarity">
    <text evidence="2">Belongs to the cytochrome c oxidase subunit 5B family.</text>
</comment>
<keyword evidence="6" id="KW-0809">Transit peptide</keyword>
<dbReference type="GO" id="GO:0045277">
    <property type="term" value="C:respiratory chain complex IV"/>
    <property type="evidence" value="ECO:0007669"/>
    <property type="project" value="InterPro"/>
</dbReference>
<evidence type="ECO:0000256" key="4">
    <source>
        <dbReference type="ARBA" id="ARBA00022792"/>
    </source>
</evidence>
<evidence type="ECO:0000256" key="11">
    <source>
        <dbReference type="PIRSR" id="PIRSR602124-2"/>
    </source>
</evidence>
<evidence type="ECO:0000256" key="8">
    <source>
        <dbReference type="ARBA" id="ARBA00023136"/>
    </source>
</evidence>
<evidence type="ECO:0000256" key="3">
    <source>
        <dbReference type="ARBA" id="ARBA00022723"/>
    </source>
</evidence>
<keyword evidence="13" id="KW-1185">Reference proteome</keyword>
<accession>A0AA48L9C2</accession>
<evidence type="ECO:0000313" key="13">
    <source>
        <dbReference type="Proteomes" id="UP001233271"/>
    </source>
</evidence>
<evidence type="ECO:0000256" key="7">
    <source>
        <dbReference type="ARBA" id="ARBA00023128"/>
    </source>
</evidence>
<feature type="binding site" evidence="11">
    <location>
        <position position="115"/>
    </location>
    <ligand>
        <name>Zn(2+)</name>
        <dbReference type="ChEBI" id="CHEBI:29105"/>
    </ligand>
</feature>
<dbReference type="InterPro" id="IPR002124">
    <property type="entry name" value="Cyt_c_oxidase_su5b"/>
</dbReference>
<dbReference type="GeneID" id="85498436"/>
<keyword evidence="7" id="KW-0496">Mitochondrion</keyword>
<evidence type="ECO:0000313" key="12">
    <source>
        <dbReference type="EMBL" id="BEI94566.1"/>
    </source>
</evidence>
<dbReference type="KEGG" id="ccac:CcaHIS019_0701380"/>
<evidence type="ECO:0000256" key="2">
    <source>
        <dbReference type="ARBA" id="ARBA00010292"/>
    </source>
</evidence>
<evidence type="ECO:0000256" key="1">
    <source>
        <dbReference type="ARBA" id="ARBA00004443"/>
    </source>
</evidence>
<dbReference type="GO" id="GO:0006123">
    <property type="term" value="P:mitochondrial electron transport, cytochrome c to oxygen"/>
    <property type="evidence" value="ECO:0007669"/>
    <property type="project" value="InterPro"/>
</dbReference>
<dbReference type="InterPro" id="IPR036972">
    <property type="entry name" value="Cyt_c_oxidase_su5b_sf"/>
</dbReference>
<dbReference type="RefSeq" id="XP_060459831.1">
    <property type="nucleotide sequence ID" value="XM_060603548.1"/>
</dbReference>
<evidence type="ECO:0000256" key="10">
    <source>
        <dbReference type="ARBA" id="ARBA00070613"/>
    </source>
</evidence>
<evidence type="ECO:0000256" key="9">
    <source>
        <dbReference type="ARBA" id="ARBA00031366"/>
    </source>
</evidence>
<evidence type="ECO:0000256" key="6">
    <source>
        <dbReference type="ARBA" id="ARBA00022946"/>
    </source>
</evidence>
<dbReference type="PANTHER" id="PTHR10122:SF0">
    <property type="entry name" value="CYTOCHROME C OXIDASE SUBUNIT 5B, ISOFORM A-RELATED"/>
    <property type="match status" value="1"/>
</dbReference>
<gene>
    <name evidence="12" type="primary">COX4</name>
    <name evidence="12" type="ORF">CcaverHIS019_0701380</name>
</gene>
<dbReference type="GO" id="GO:0046872">
    <property type="term" value="F:metal ion binding"/>
    <property type="evidence" value="ECO:0007669"/>
    <property type="project" value="UniProtKB-KW"/>
</dbReference>
<keyword evidence="3 11" id="KW-0479">Metal-binding</keyword>
<organism evidence="12 13">
    <name type="scientific">Cutaneotrichosporon cavernicola</name>
    <dbReference type="NCBI Taxonomy" id="279322"/>
    <lineage>
        <taxon>Eukaryota</taxon>
        <taxon>Fungi</taxon>
        <taxon>Dikarya</taxon>
        <taxon>Basidiomycota</taxon>
        <taxon>Agaricomycotina</taxon>
        <taxon>Tremellomycetes</taxon>
        <taxon>Trichosporonales</taxon>
        <taxon>Trichosporonaceae</taxon>
        <taxon>Cutaneotrichosporon</taxon>
    </lineage>
</organism>
<feature type="binding site" evidence="11">
    <location>
        <position position="107"/>
    </location>
    <ligand>
        <name>Zn(2+)</name>
        <dbReference type="ChEBI" id="CHEBI:29105"/>
    </ligand>
</feature>
<keyword evidence="4" id="KW-0999">Mitochondrion inner membrane</keyword>
<dbReference type="EMBL" id="AP028218">
    <property type="protein sequence ID" value="BEI94566.1"/>
    <property type="molecule type" value="Genomic_DNA"/>
</dbReference>
<comment type="subcellular location">
    <subcellularLocation>
        <location evidence="1">Mitochondrion inner membrane</location>
        <topology evidence="1">Peripheral membrane protein</topology>
        <orientation evidence="1">Matrix side</orientation>
    </subcellularLocation>
</comment>
<keyword evidence="8" id="KW-0472">Membrane</keyword>